<evidence type="ECO:0000313" key="1">
    <source>
        <dbReference type="EMBL" id="MBX51710.1"/>
    </source>
</evidence>
<proteinExistence type="predicted"/>
<organism evidence="1">
    <name type="scientific">Rhizophora mucronata</name>
    <name type="common">Asiatic mangrove</name>
    <dbReference type="NCBI Taxonomy" id="61149"/>
    <lineage>
        <taxon>Eukaryota</taxon>
        <taxon>Viridiplantae</taxon>
        <taxon>Streptophyta</taxon>
        <taxon>Embryophyta</taxon>
        <taxon>Tracheophyta</taxon>
        <taxon>Spermatophyta</taxon>
        <taxon>Magnoliopsida</taxon>
        <taxon>eudicotyledons</taxon>
        <taxon>Gunneridae</taxon>
        <taxon>Pentapetalae</taxon>
        <taxon>rosids</taxon>
        <taxon>fabids</taxon>
        <taxon>Malpighiales</taxon>
        <taxon>Rhizophoraceae</taxon>
        <taxon>Rhizophora</taxon>
    </lineage>
</organism>
<reference evidence="1" key="1">
    <citation type="submission" date="2018-02" db="EMBL/GenBank/DDBJ databases">
        <title>Rhizophora mucronata_Transcriptome.</title>
        <authorList>
            <person name="Meera S.P."/>
            <person name="Sreeshan A."/>
            <person name="Augustine A."/>
        </authorList>
    </citation>
    <scope>NUCLEOTIDE SEQUENCE</scope>
    <source>
        <tissue evidence="1">Leaf</tissue>
    </source>
</reference>
<protein>
    <submittedName>
        <fullName evidence="1">Uncharacterized protein</fullName>
    </submittedName>
</protein>
<sequence length="11" mass="1406">MMLMFLTQEMM</sequence>
<accession>A0A2P2PAB3</accession>
<dbReference type="EMBL" id="GGEC01071226">
    <property type="protein sequence ID" value="MBX51710.1"/>
    <property type="molecule type" value="Transcribed_RNA"/>
</dbReference>
<name>A0A2P2PAB3_RHIMU</name>